<dbReference type="SUPFAM" id="SSF53383">
    <property type="entry name" value="PLP-dependent transferases"/>
    <property type="match status" value="1"/>
</dbReference>
<dbReference type="NCBIfam" id="TIGR00474">
    <property type="entry name" value="selA"/>
    <property type="match status" value="1"/>
</dbReference>
<comment type="pathway">
    <text evidence="8">Aminoacyl-tRNA biosynthesis; selenocysteinyl-tRNA(Sec) biosynthesis; selenocysteinyl-tRNA(Sec) from L-seryl-tRNA(Sec) (bacterial route): step 1/1.</text>
</comment>
<protein>
    <recommendedName>
        <fullName evidence="8">L-seryl-tRNA(Sec) selenium transferase</fullName>
        <ecNumber evidence="8">2.9.1.1</ecNumber>
    </recommendedName>
    <alternativeName>
        <fullName evidence="8">Selenocysteine synthase</fullName>
        <shortName evidence="8">Sec synthase</shortName>
    </alternativeName>
    <alternativeName>
        <fullName evidence="8">Selenocysteinyl-tRNA(Sec) synthase</fullName>
    </alternativeName>
</protein>
<proteinExistence type="inferred from homology"/>
<comment type="catalytic activity">
    <reaction evidence="8">
        <text>L-seryl-tRNA(Sec) + selenophosphate + H(+) = L-selenocysteinyl-tRNA(Sec) + phosphate</text>
        <dbReference type="Rhea" id="RHEA:22728"/>
        <dbReference type="Rhea" id="RHEA-COMP:9742"/>
        <dbReference type="Rhea" id="RHEA-COMP:9743"/>
        <dbReference type="ChEBI" id="CHEBI:15378"/>
        <dbReference type="ChEBI" id="CHEBI:16144"/>
        <dbReference type="ChEBI" id="CHEBI:43474"/>
        <dbReference type="ChEBI" id="CHEBI:78533"/>
        <dbReference type="ChEBI" id="CHEBI:78573"/>
        <dbReference type="EC" id="2.9.1.1"/>
    </reaction>
</comment>
<dbReference type="InterPro" id="IPR015421">
    <property type="entry name" value="PyrdxlP-dep_Trfase_major"/>
</dbReference>
<comment type="function">
    <text evidence="8">Converts seryl-tRNA(Sec) to selenocysteinyl-tRNA(Sec) required for selenoprotein biosynthesis.</text>
</comment>
<evidence type="ECO:0000256" key="6">
    <source>
        <dbReference type="ARBA" id="ARBA00023266"/>
    </source>
</evidence>
<feature type="domain" description="L-seryl-tRNA selenium transferase N-terminal" evidence="11">
    <location>
        <begin position="7"/>
        <end position="44"/>
    </location>
</feature>
<dbReference type="OrthoDB" id="9787096at2"/>
<dbReference type="InterPro" id="IPR015424">
    <property type="entry name" value="PyrdxlP-dep_Trfase"/>
</dbReference>
<dbReference type="AlphaFoldDB" id="A0A4Q1HHU5"/>
<dbReference type="Pfam" id="PF12390">
    <property type="entry name" value="Se-cys_synth_N"/>
    <property type="match status" value="1"/>
</dbReference>
<dbReference type="Proteomes" id="UP000290849">
    <property type="component" value="Unassembled WGS sequence"/>
</dbReference>
<evidence type="ECO:0000256" key="5">
    <source>
        <dbReference type="ARBA" id="ARBA00022917"/>
    </source>
</evidence>
<dbReference type="Pfam" id="PF03841">
    <property type="entry name" value="SelA"/>
    <property type="match status" value="1"/>
</dbReference>
<keyword evidence="13" id="KW-1185">Reference proteome</keyword>
<dbReference type="EC" id="2.9.1.1" evidence="8"/>
<keyword evidence="3 8" id="KW-0808">Transferase</keyword>
<organism evidence="12 13">
    <name type="scientific">Achromobacter aloeverae</name>
    <dbReference type="NCBI Taxonomy" id="1750518"/>
    <lineage>
        <taxon>Bacteria</taxon>
        <taxon>Pseudomonadati</taxon>
        <taxon>Pseudomonadota</taxon>
        <taxon>Betaproteobacteria</taxon>
        <taxon>Burkholderiales</taxon>
        <taxon>Alcaligenaceae</taxon>
        <taxon>Achromobacter</taxon>
    </lineage>
</organism>
<evidence type="ECO:0000256" key="4">
    <source>
        <dbReference type="ARBA" id="ARBA00022898"/>
    </source>
</evidence>
<dbReference type="InterPro" id="IPR004534">
    <property type="entry name" value="SelA_trans"/>
</dbReference>
<dbReference type="UniPathway" id="UPA00906">
    <property type="reaction ID" value="UER00896"/>
</dbReference>
<evidence type="ECO:0000256" key="8">
    <source>
        <dbReference type="HAMAP-Rule" id="MF_00423"/>
    </source>
</evidence>
<evidence type="ECO:0000256" key="9">
    <source>
        <dbReference type="PIRSR" id="PIRSR618319-50"/>
    </source>
</evidence>
<gene>
    <name evidence="8" type="primary">selA</name>
    <name evidence="12" type="ORF">C7R54_18725</name>
</gene>
<comment type="caution">
    <text evidence="12">The sequence shown here is derived from an EMBL/GenBank/DDBJ whole genome shotgun (WGS) entry which is preliminary data.</text>
</comment>
<evidence type="ECO:0000256" key="1">
    <source>
        <dbReference type="ARBA" id="ARBA00001933"/>
    </source>
</evidence>
<comment type="subcellular location">
    <subcellularLocation>
        <location evidence="8">Cytoplasm</location>
    </subcellularLocation>
</comment>
<dbReference type="GO" id="GO:0001514">
    <property type="term" value="P:selenocysteine incorporation"/>
    <property type="evidence" value="ECO:0007669"/>
    <property type="project" value="UniProtKB-UniRule"/>
</dbReference>
<keyword evidence="6 8" id="KW-0711">Selenium</keyword>
<evidence type="ECO:0000256" key="7">
    <source>
        <dbReference type="ARBA" id="ARBA00044507"/>
    </source>
</evidence>
<keyword evidence="4 8" id="KW-0663">Pyridoxal phosphate</keyword>
<accession>A0A4Q1HHU5</accession>
<comment type="similarity">
    <text evidence="7 8">Belongs to the SelA family.</text>
</comment>
<name>A0A4Q1HHU5_9BURK</name>
<dbReference type="Gene3D" id="3.90.1150.180">
    <property type="match status" value="1"/>
</dbReference>
<comment type="cofactor">
    <cofactor evidence="1 8 9">
        <name>pyridoxal 5'-phosphate</name>
        <dbReference type="ChEBI" id="CHEBI:597326"/>
    </cofactor>
</comment>
<dbReference type="InterPro" id="IPR025862">
    <property type="entry name" value="SelA_trans_N_dom"/>
</dbReference>
<dbReference type="GO" id="GO:0004125">
    <property type="term" value="F:L-seryl-tRNA(Sec) selenium transferase activity"/>
    <property type="evidence" value="ECO:0007669"/>
    <property type="project" value="UniProtKB-UniRule"/>
</dbReference>
<dbReference type="InterPro" id="IPR018319">
    <property type="entry name" value="SelA-like"/>
</dbReference>
<evidence type="ECO:0000259" key="11">
    <source>
        <dbReference type="Pfam" id="PF12390"/>
    </source>
</evidence>
<feature type="compositionally biased region" description="Low complexity" evidence="10">
    <location>
        <begin position="499"/>
        <end position="530"/>
    </location>
</feature>
<dbReference type="PANTHER" id="PTHR32328">
    <property type="entry name" value="L-SERYL-TRNA(SEC) SELENIUM TRANSFERASE"/>
    <property type="match status" value="1"/>
</dbReference>
<keyword evidence="2 8" id="KW-0963">Cytoplasm</keyword>
<dbReference type="HAMAP" id="MF_00423">
    <property type="entry name" value="SelA"/>
    <property type="match status" value="1"/>
</dbReference>
<keyword evidence="5 8" id="KW-0648">Protein biosynthesis</keyword>
<dbReference type="GO" id="GO:0005737">
    <property type="term" value="C:cytoplasm"/>
    <property type="evidence" value="ECO:0007669"/>
    <property type="project" value="UniProtKB-SubCell"/>
</dbReference>
<feature type="region of interest" description="Disordered" evidence="10">
    <location>
        <begin position="499"/>
        <end position="545"/>
    </location>
</feature>
<dbReference type="RefSeq" id="WP_129151938.1">
    <property type="nucleotide sequence ID" value="NZ_JBHSDO010000012.1"/>
</dbReference>
<evidence type="ECO:0000256" key="2">
    <source>
        <dbReference type="ARBA" id="ARBA00022490"/>
    </source>
</evidence>
<dbReference type="PANTHER" id="PTHR32328:SF0">
    <property type="entry name" value="L-SERYL-TRNA(SEC) SELENIUM TRANSFERASE"/>
    <property type="match status" value="1"/>
</dbReference>
<evidence type="ECO:0000313" key="12">
    <source>
        <dbReference type="EMBL" id="RXN86935.1"/>
    </source>
</evidence>
<evidence type="ECO:0000256" key="3">
    <source>
        <dbReference type="ARBA" id="ARBA00022679"/>
    </source>
</evidence>
<dbReference type="GO" id="GO:0001717">
    <property type="term" value="P:conversion of seryl-tRNAsec to selenocys-tRNAsec"/>
    <property type="evidence" value="ECO:0007669"/>
    <property type="project" value="UniProtKB-UniRule"/>
</dbReference>
<feature type="modified residue" description="N6-(pyridoxal phosphate)lysine" evidence="8 9">
    <location>
        <position position="320"/>
    </location>
</feature>
<reference evidence="12 13" key="1">
    <citation type="journal article" date="2017" name="Int. J. Syst. Evol. Microbiol.">
        <title>Achromobacter aloeverae sp. nov., isolated from the root of Aloe vera (L.) Burm.f.</title>
        <authorList>
            <person name="Kuncharoen N."/>
            <person name="Muramatsu Y."/>
            <person name="Shibata C."/>
            <person name="Kamakura Y."/>
            <person name="Nakagawa Y."/>
            <person name="Tanasupawat S."/>
        </authorList>
    </citation>
    <scope>NUCLEOTIDE SEQUENCE [LARGE SCALE GENOMIC DNA]</scope>
    <source>
        <strain evidence="12 13">AVA-1</strain>
    </source>
</reference>
<sequence>MADGMLRIPSVDRLLAAPAVAALMAQYGRGAVVAALRARLDELRPMVRAAGTETPAMAAHGEAHAVGDASGRSAPSLADLGTELVPARLAAFIETRLAALNAPRLRAVFNLTGTVLHTNLGRALLPEAAVQAVVRALTTPANLEFDLASGGRGDRDDLIVDLLRELTGAEAATVVNNNAAAVLLMLNALGERKEVVVSRGELVEIGGAFRVPDIMKRAGARLVEIGTTNRTHAADYENAIGPRTAMLMKVHCSNYAITGFTHSVGIADVARIAHGKGLPAAVDLGSGTLVDLTQWGLPREDTVRETIAAGADLVTFSGDKLLGGPQAGLIVGRADLIRKIKKNPLKRALRVGKLTLAALEPVLALYRAPELLPQRLTTLRLLTRPQAAMQAQAARLAPVLQAAVGAAYDVDVAPMFSQIGSGALPVDQLPSCGLAVRAAGKARAGRALGRLEEALRGLPRPVIGRLADNALWLDLRCLEADEEAVFAAQLPALAAGLRPAPASSSLSFSAPASSPSSAPRAAPASNPDASVLASHADPTGKVRPS</sequence>
<dbReference type="EMBL" id="PYAL01000005">
    <property type="protein sequence ID" value="RXN86935.1"/>
    <property type="molecule type" value="Genomic_DNA"/>
</dbReference>
<dbReference type="Gene3D" id="3.40.640.10">
    <property type="entry name" value="Type I PLP-dependent aspartate aminotransferase-like (Major domain)"/>
    <property type="match status" value="1"/>
</dbReference>
<evidence type="ECO:0000313" key="13">
    <source>
        <dbReference type="Proteomes" id="UP000290849"/>
    </source>
</evidence>
<evidence type="ECO:0000256" key="10">
    <source>
        <dbReference type="SAM" id="MobiDB-lite"/>
    </source>
</evidence>